<dbReference type="Proteomes" id="UP000217895">
    <property type="component" value="Chromosome"/>
</dbReference>
<sequence length="97" mass="10596">MLLTLQTFFPAQAQVGLVESRLARVESELAGIRSQLSQLSALRASPGVSVPAPRNALPPQRPTKFTDAQFDRLATLVIESRDRIEALEAKVAQLEGR</sequence>
<keyword evidence="2" id="KW-1185">Reference proteome</keyword>
<proteinExistence type="predicted"/>
<name>A0A1Z4JGS9_LEPBY</name>
<accession>A0A1Z4JGS9</accession>
<organism evidence="1 2">
    <name type="scientific">Leptolyngbya boryana NIES-2135</name>
    <dbReference type="NCBI Taxonomy" id="1973484"/>
    <lineage>
        <taxon>Bacteria</taxon>
        <taxon>Bacillati</taxon>
        <taxon>Cyanobacteriota</taxon>
        <taxon>Cyanophyceae</taxon>
        <taxon>Leptolyngbyales</taxon>
        <taxon>Leptolyngbyaceae</taxon>
        <taxon>Leptolyngbya group</taxon>
        <taxon>Leptolyngbya</taxon>
    </lineage>
</organism>
<evidence type="ECO:0000313" key="2">
    <source>
        <dbReference type="Proteomes" id="UP000217895"/>
    </source>
</evidence>
<dbReference type="AlphaFoldDB" id="A0A1Z4JGS9"/>
<evidence type="ECO:0000313" key="1">
    <source>
        <dbReference type="EMBL" id="BAY55956.1"/>
    </source>
</evidence>
<dbReference type="EMBL" id="AP018203">
    <property type="protein sequence ID" value="BAY55956.1"/>
    <property type="molecule type" value="Genomic_DNA"/>
</dbReference>
<gene>
    <name evidence="1" type="ORF">NIES2135_27830</name>
</gene>
<protein>
    <submittedName>
        <fullName evidence="1">Uncharacterized protein</fullName>
    </submittedName>
</protein>
<reference evidence="1 2" key="1">
    <citation type="submission" date="2017-06" db="EMBL/GenBank/DDBJ databases">
        <title>Genome sequencing of cyanobaciteial culture collection at National Institute for Environmental Studies (NIES).</title>
        <authorList>
            <person name="Hirose Y."/>
            <person name="Shimura Y."/>
            <person name="Fujisawa T."/>
            <person name="Nakamura Y."/>
            <person name="Kawachi M."/>
        </authorList>
    </citation>
    <scope>NUCLEOTIDE SEQUENCE [LARGE SCALE GENOMIC DNA]</scope>
    <source>
        <strain evidence="1 2">NIES-2135</strain>
    </source>
</reference>